<comment type="cofactor">
    <cofactor evidence="1 10">
        <name>heme</name>
        <dbReference type="ChEBI" id="CHEBI:30413"/>
    </cofactor>
</comment>
<dbReference type="Gene3D" id="1.10.630.10">
    <property type="entry name" value="Cytochrome P450"/>
    <property type="match status" value="1"/>
</dbReference>
<comment type="similarity">
    <text evidence="3">Belongs to the cytochrome P450 family.</text>
</comment>
<dbReference type="Proteomes" id="UP001229421">
    <property type="component" value="Unassembled WGS sequence"/>
</dbReference>
<keyword evidence="9 11" id="KW-0472">Membrane</keyword>
<evidence type="ECO:0000256" key="1">
    <source>
        <dbReference type="ARBA" id="ARBA00001971"/>
    </source>
</evidence>
<dbReference type="FunFam" id="1.10.630.10:FF:000019">
    <property type="entry name" value="Cytochrome P450 family protein"/>
    <property type="match status" value="1"/>
</dbReference>
<dbReference type="InterPro" id="IPR001128">
    <property type="entry name" value="Cyt_P450"/>
</dbReference>
<evidence type="ECO:0000313" key="13">
    <source>
        <dbReference type="Proteomes" id="UP001229421"/>
    </source>
</evidence>
<evidence type="ECO:0000256" key="10">
    <source>
        <dbReference type="PIRSR" id="PIRSR602401-1"/>
    </source>
</evidence>
<keyword evidence="11" id="KW-1133">Transmembrane helix</keyword>
<evidence type="ECO:0000313" key="12">
    <source>
        <dbReference type="EMBL" id="KAK1408560.1"/>
    </source>
</evidence>
<accession>A0AAD8JPY9</accession>
<proteinExistence type="inferred from homology"/>
<keyword evidence="6" id="KW-0560">Oxidoreductase</keyword>
<keyword evidence="5 10" id="KW-0479">Metal-binding</keyword>
<dbReference type="GO" id="GO:0016020">
    <property type="term" value="C:membrane"/>
    <property type="evidence" value="ECO:0007669"/>
    <property type="project" value="UniProtKB-SubCell"/>
</dbReference>
<dbReference type="AlphaFoldDB" id="A0AAD8JPY9"/>
<evidence type="ECO:0008006" key="14">
    <source>
        <dbReference type="Google" id="ProtNLM"/>
    </source>
</evidence>
<dbReference type="GO" id="GO:0005506">
    <property type="term" value="F:iron ion binding"/>
    <property type="evidence" value="ECO:0007669"/>
    <property type="project" value="InterPro"/>
</dbReference>
<keyword evidence="4 10" id="KW-0349">Heme</keyword>
<comment type="caution">
    <text evidence="12">The sequence shown here is derived from an EMBL/GenBank/DDBJ whole genome shotgun (WGS) entry which is preliminary data.</text>
</comment>
<keyword evidence="13" id="KW-1185">Reference proteome</keyword>
<name>A0AAD8JPY9_TARER</name>
<organism evidence="12 13">
    <name type="scientific">Tagetes erecta</name>
    <name type="common">African marigold</name>
    <dbReference type="NCBI Taxonomy" id="13708"/>
    <lineage>
        <taxon>Eukaryota</taxon>
        <taxon>Viridiplantae</taxon>
        <taxon>Streptophyta</taxon>
        <taxon>Embryophyta</taxon>
        <taxon>Tracheophyta</taxon>
        <taxon>Spermatophyta</taxon>
        <taxon>Magnoliopsida</taxon>
        <taxon>eudicotyledons</taxon>
        <taxon>Gunneridae</taxon>
        <taxon>Pentapetalae</taxon>
        <taxon>asterids</taxon>
        <taxon>campanulids</taxon>
        <taxon>Asterales</taxon>
        <taxon>Asteraceae</taxon>
        <taxon>Asteroideae</taxon>
        <taxon>Heliantheae alliance</taxon>
        <taxon>Tageteae</taxon>
        <taxon>Tagetes</taxon>
    </lineage>
</organism>
<evidence type="ECO:0000256" key="3">
    <source>
        <dbReference type="ARBA" id="ARBA00010617"/>
    </source>
</evidence>
<dbReference type="CDD" id="cd20655">
    <property type="entry name" value="CYP93"/>
    <property type="match status" value="1"/>
</dbReference>
<keyword evidence="7 10" id="KW-0408">Iron</keyword>
<dbReference type="GO" id="GO:0016705">
    <property type="term" value="F:oxidoreductase activity, acting on paired donors, with incorporation or reduction of molecular oxygen"/>
    <property type="evidence" value="ECO:0007669"/>
    <property type="project" value="InterPro"/>
</dbReference>
<dbReference type="PRINTS" id="PR00385">
    <property type="entry name" value="P450"/>
</dbReference>
<evidence type="ECO:0000256" key="7">
    <source>
        <dbReference type="ARBA" id="ARBA00023004"/>
    </source>
</evidence>
<feature type="transmembrane region" description="Helical" evidence="11">
    <location>
        <begin position="6"/>
        <end position="24"/>
    </location>
</feature>
<dbReference type="EMBL" id="JAUHHV010000011">
    <property type="protein sequence ID" value="KAK1408560.1"/>
    <property type="molecule type" value="Genomic_DNA"/>
</dbReference>
<dbReference type="SUPFAM" id="SSF48264">
    <property type="entry name" value="Cytochrome P450"/>
    <property type="match status" value="1"/>
</dbReference>
<dbReference type="PANTHER" id="PTHR47943">
    <property type="entry name" value="CYTOCHROME P450 93A3-LIKE"/>
    <property type="match status" value="1"/>
</dbReference>
<evidence type="ECO:0000256" key="2">
    <source>
        <dbReference type="ARBA" id="ARBA00004370"/>
    </source>
</evidence>
<gene>
    <name evidence="12" type="ORF">QVD17_40440</name>
</gene>
<dbReference type="PANTHER" id="PTHR47943:SF8">
    <property type="entry name" value="CYTOCHROME P450"/>
    <property type="match status" value="1"/>
</dbReference>
<dbReference type="InterPro" id="IPR036396">
    <property type="entry name" value="Cyt_P450_sf"/>
</dbReference>
<protein>
    <recommendedName>
        <fullName evidence="14">Flavone synthase II</fullName>
    </recommendedName>
</protein>
<dbReference type="Pfam" id="PF00067">
    <property type="entry name" value="p450"/>
    <property type="match status" value="1"/>
</dbReference>
<evidence type="ECO:0000256" key="4">
    <source>
        <dbReference type="ARBA" id="ARBA00022617"/>
    </source>
</evidence>
<reference evidence="12" key="1">
    <citation type="journal article" date="2023" name="bioRxiv">
        <title>Improved chromosome-level genome assembly for marigold (Tagetes erecta).</title>
        <authorList>
            <person name="Jiang F."/>
            <person name="Yuan L."/>
            <person name="Wang S."/>
            <person name="Wang H."/>
            <person name="Xu D."/>
            <person name="Wang A."/>
            <person name="Fan W."/>
        </authorList>
    </citation>
    <scope>NUCLEOTIDE SEQUENCE</scope>
    <source>
        <strain evidence="12">WSJ</strain>
        <tissue evidence="12">Leaf</tissue>
    </source>
</reference>
<evidence type="ECO:0000256" key="8">
    <source>
        <dbReference type="ARBA" id="ARBA00023033"/>
    </source>
</evidence>
<feature type="binding site" description="axial binding residue" evidence="10">
    <location>
        <position position="450"/>
    </location>
    <ligand>
        <name>heme</name>
        <dbReference type="ChEBI" id="CHEBI:30413"/>
    </ligand>
    <ligandPart>
        <name>Fe</name>
        <dbReference type="ChEBI" id="CHEBI:18248"/>
    </ligandPart>
</feature>
<evidence type="ECO:0000256" key="6">
    <source>
        <dbReference type="ARBA" id="ARBA00023002"/>
    </source>
</evidence>
<evidence type="ECO:0000256" key="9">
    <source>
        <dbReference type="ARBA" id="ARBA00023136"/>
    </source>
</evidence>
<keyword evidence="8" id="KW-0503">Monooxygenase</keyword>
<evidence type="ECO:0000256" key="11">
    <source>
        <dbReference type="SAM" id="Phobius"/>
    </source>
</evidence>
<dbReference type="InterPro" id="IPR002401">
    <property type="entry name" value="Cyt_P450_E_grp-I"/>
</dbReference>
<comment type="subcellular location">
    <subcellularLocation>
        <location evidence="2">Membrane</location>
    </subcellularLocation>
</comment>
<sequence length="514" mass="58370">MNELLSIFLLVIGVIFFSSLFDFLSSKNKRNHHLPPSPPSLPIIGHLLYIGPLIHQSLHKLSTRYGPLIHLRLGSVSCIVMSTPDLAHDLFKTNDLAFSNRKVTLAINHITNGAGFAFAPYGPYWKFIKKLSTVELLSNQNLNRFLPIRTREIQELVEIIMAKAKEKESVNMTEELLKVSNNVICQMMMSVRCSEGNSEANEIKNFIRKGTKIFEEFNVSDFIWVFKKIDLQGFKKRYEDIHQRQDALLEKIICDREELRRTKGKGNGNGNDFLDLLLDVFEDENAEIKITRNNIKATILDLFVAGTDTSAITVEWTLAELMNNPKVLEKARQEIDTVVGNKRLVEEADAPNLPYIQAIIKESLRLHPPVPLLIRKSNEHVTVRGYDIPAGCILYVNTWSIGRNPQYWEMPLVFNPNRFLEGESNTLKGSLDIKGQNFTLLPFGTGRRRCSGIDLAMRQVHVVVATLIQCFEWKVKDEHMLSMDERGGITAPRAVDLVCFPSLRPNAPPVFTST</sequence>
<dbReference type="GO" id="GO:0004497">
    <property type="term" value="F:monooxygenase activity"/>
    <property type="evidence" value="ECO:0007669"/>
    <property type="project" value="UniProtKB-KW"/>
</dbReference>
<evidence type="ECO:0000256" key="5">
    <source>
        <dbReference type="ARBA" id="ARBA00022723"/>
    </source>
</evidence>
<keyword evidence="11" id="KW-0812">Transmembrane</keyword>
<dbReference type="PRINTS" id="PR00463">
    <property type="entry name" value="EP450I"/>
</dbReference>
<dbReference type="GO" id="GO:0020037">
    <property type="term" value="F:heme binding"/>
    <property type="evidence" value="ECO:0007669"/>
    <property type="project" value="InterPro"/>
</dbReference>